<dbReference type="SUPFAM" id="SSF103647">
    <property type="entry name" value="TSP type-3 repeat"/>
    <property type="match status" value="1"/>
</dbReference>
<dbReference type="InterPro" id="IPR059100">
    <property type="entry name" value="TSP3_bac"/>
</dbReference>
<dbReference type="SUPFAM" id="SSF101898">
    <property type="entry name" value="NHL repeat"/>
    <property type="match status" value="1"/>
</dbReference>
<keyword evidence="5" id="KW-0812">Transmembrane</keyword>
<dbReference type="InterPro" id="IPR011042">
    <property type="entry name" value="6-blade_b-propeller_TolB-like"/>
</dbReference>
<dbReference type="PANTHER" id="PTHR42754">
    <property type="entry name" value="ENDOGLUCANASE"/>
    <property type="match status" value="1"/>
</dbReference>
<evidence type="ECO:0000256" key="4">
    <source>
        <dbReference type="ARBA" id="ARBA00022837"/>
    </source>
</evidence>
<dbReference type="PANTHER" id="PTHR42754:SF1">
    <property type="entry name" value="LIPOPROTEIN"/>
    <property type="match status" value="1"/>
</dbReference>
<proteinExistence type="predicted"/>
<evidence type="ECO:0008006" key="7">
    <source>
        <dbReference type="Google" id="ProtNLM"/>
    </source>
</evidence>
<dbReference type="Pfam" id="PF18884">
    <property type="entry name" value="TSP3_bac"/>
    <property type="match status" value="2"/>
</dbReference>
<keyword evidence="5" id="KW-1133">Transmembrane helix</keyword>
<dbReference type="GO" id="GO:0005509">
    <property type="term" value="F:calcium ion binding"/>
    <property type="evidence" value="ECO:0007669"/>
    <property type="project" value="InterPro"/>
</dbReference>
<sequence>MNLNIKFKRRSNSLKNWTITIGLIYLISLGYIVPLNFSLNLDKNLGILKDLRLQTNNSTHSAEWLKSWDFSQYDIIDVDEDGNELRIYFHEKSGSIAVNQDGNHIIASGYLGYCSIGNTEGNAFIVKLNDHGDYFWNKTLGTPQAIPVKLLFGSDNNSYILITSTWGMLCDQFDYTIFKLDKEGNLLSESPLSYPKSASSMTIDSNENIYVIGHKYGEMFISKYNQLGNFIWNIYYNESALSFDIERDSQDNIFAISENSFMKLNSDGNLLWRLNLSGGRKIRIDRNDRIYILTNSDLIKFDEDGNELWNISTNSLLIELDKENNIYLLEINELIKLDSNGTKEFILSDNHINAFYIDSETNIYTTGILNGDFIVKKYGMDRDHDNLTDWVETNIYFTNPDDYDSDGDNLSDGEEVQTYFTDPNNEDTDGDGYFDGIEVELGTDPLDPNDYPKKKGYTVGINQQGFFISLVCIIVIGMLVIIFVKSKKKFRILSE</sequence>
<evidence type="ECO:0000256" key="1">
    <source>
        <dbReference type="ARBA" id="ARBA00004613"/>
    </source>
</evidence>
<protein>
    <recommendedName>
        <fullName evidence="7">Bulb-type lectin domain-containing protein</fullName>
    </recommendedName>
</protein>
<feature type="transmembrane region" description="Helical" evidence="5">
    <location>
        <begin position="21"/>
        <end position="39"/>
    </location>
</feature>
<keyword evidence="4" id="KW-0106">Calcium</keyword>
<comment type="subcellular location">
    <subcellularLocation>
        <location evidence="1">Secreted</location>
    </subcellularLocation>
</comment>
<dbReference type="InterPro" id="IPR028974">
    <property type="entry name" value="TSP_type-3_rpt"/>
</dbReference>
<keyword evidence="3" id="KW-0732">Signal</keyword>
<reference evidence="6" key="1">
    <citation type="journal article" date="2015" name="Nature">
        <title>Complex archaea that bridge the gap between prokaryotes and eukaryotes.</title>
        <authorList>
            <person name="Spang A."/>
            <person name="Saw J.H."/>
            <person name="Jorgensen S.L."/>
            <person name="Zaremba-Niedzwiedzka K."/>
            <person name="Martijn J."/>
            <person name="Lind A.E."/>
            <person name="van Eijk R."/>
            <person name="Schleper C."/>
            <person name="Guy L."/>
            <person name="Ettema T.J."/>
        </authorList>
    </citation>
    <scope>NUCLEOTIDE SEQUENCE</scope>
</reference>
<evidence type="ECO:0000256" key="3">
    <source>
        <dbReference type="ARBA" id="ARBA00022729"/>
    </source>
</evidence>
<gene>
    <name evidence="6" type="ORF">LCGC14_1934510</name>
</gene>
<organism evidence="6">
    <name type="scientific">marine sediment metagenome</name>
    <dbReference type="NCBI Taxonomy" id="412755"/>
    <lineage>
        <taxon>unclassified sequences</taxon>
        <taxon>metagenomes</taxon>
        <taxon>ecological metagenomes</taxon>
    </lineage>
</organism>
<comment type="caution">
    <text evidence="6">The sequence shown here is derived from an EMBL/GenBank/DDBJ whole genome shotgun (WGS) entry which is preliminary data.</text>
</comment>
<name>A0A0F9IJN2_9ZZZZ</name>
<keyword evidence="2" id="KW-0964">Secreted</keyword>
<dbReference type="Gene3D" id="2.120.10.30">
    <property type="entry name" value="TolB, C-terminal domain"/>
    <property type="match status" value="1"/>
</dbReference>
<evidence type="ECO:0000313" key="6">
    <source>
        <dbReference type="EMBL" id="KKL87457.1"/>
    </source>
</evidence>
<evidence type="ECO:0000256" key="5">
    <source>
        <dbReference type="SAM" id="Phobius"/>
    </source>
</evidence>
<feature type="transmembrane region" description="Helical" evidence="5">
    <location>
        <begin position="465"/>
        <end position="484"/>
    </location>
</feature>
<dbReference type="AlphaFoldDB" id="A0A0F9IJN2"/>
<dbReference type="EMBL" id="LAZR01020831">
    <property type="protein sequence ID" value="KKL87457.1"/>
    <property type="molecule type" value="Genomic_DNA"/>
</dbReference>
<accession>A0A0F9IJN2</accession>
<keyword evidence="5" id="KW-0472">Membrane</keyword>
<evidence type="ECO:0000256" key="2">
    <source>
        <dbReference type="ARBA" id="ARBA00022525"/>
    </source>
</evidence>